<keyword evidence="5" id="KW-1185">Reference proteome</keyword>
<evidence type="ECO:0000313" key="5">
    <source>
        <dbReference type="Proteomes" id="UP000198327"/>
    </source>
</evidence>
<feature type="compositionally biased region" description="Acidic residues" evidence="1">
    <location>
        <begin position="417"/>
        <end position="434"/>
    </location>
</feature>
<keyword evidence="4" id="KW-0378">Hydrolase</keyword>
<reference evidence="5" key="1">
    <citation type="submission" date="2017-06" db="EMBL/GenBank/DDBJ databases">
        <authorList>
            <person name="Varghese N."/>
            <person name="Submissions S."/>
        </authorList>
    </citation>
    <scope>NUCLEOTIDE SEQUENCE [LARGE SCALE GENOMIC DNA]</scope>
    <source>
        <strain evidence="5">JCM 23211</strain>
    </source>
</reference>
<protein>
    <submittedName>
        <fullName evidence="4">D-alanyl-D-alanine carboxypeptidase</fullName>
    </submittedName>
</protein>
<keyword evidence="4" id="KW-0121">Carboxypeptidase</keyword>
<proteinExistence type="predicted"/>
<dbReference type="EMBL" id="FZOW01000021">
    <property type="protein sequence ID" value="SNT45290.1"/>
    <property type="molecule type" value="Genomic_DNA"/>
</dbReference>
<evidence type="ECO:0000313" key="4">
    <source>
        <dbReference type="EMBL" id="SNT45290.1"/>
    </source>
</evidence>
<keyword evidence="2" id="KW-0732">Signal</keyword>
<dbReference type="InterPro" id="IPR012338">
    <property type="entry name" value="Beta-lactam/transpept-like"/>
</dbReference>
<dbReference type="PANTHER" id="PTHR46825">
    <property type="entry name" value="D-ALANYL-D-ALANINE-CARBOXYPEPTIDASE/ENDOPEPTIDASE AMPH"/>
    <property type="match status" value="1"/>
</dbReference>
<dbReference type="Proteomes" id="UP000198327">
    <property type="component" value="Unassembled WGS sequence"/>
</dbReference>
<dbReference type="Gene3D" id="3.40.710.10">
    <property type="entry name" value="DD-peptidase/beta-lactamase superfamily"/>
    <property type="match status" value="1"/>
</dbReference>
<feature type="region of interest" description="Disordered" evidence="1">
    <location>
        <begin position="27"/>
        <end position="46"/>
    </location>
</feature>
<feature type="chain" id="PRO_5038879625" evidence="2">
    <location>
        <begin position="23"/>
        <end position="434"/>
    </location>
</feature>
<evidence type="ECO:0000256" key="1">
    <source>
        <dbReference type="SAM" id="MobiDB-lite"/>
    </source>
</evidence>
<name>A0A239MS54_9NOCA</name>
<dbReference type="GO" id="GO:0004180">
    <property type="term" value="F:carboxypeptidase activity"/>
    <property type="evidence" value="ECO:0007669"/>
    <property type="project" value="UniProtKB-KW"/>
</dbReference>
<evidence type="ECO:0000256" key="2">
    <source>
        <dbReference type="SAM" id="SignalP"/>
    </source>
</evidence>
<feature type="compositionally biased region" description="Low complexity" evidence="1">
    <location>
        <begin position="27"/>
        <end position="38"/>
    </location>
</feature>
<dbReference type="AlphaFoldDB" id="A0A239MS54"/>
<dbReference type="Pfam" id="PF00144">
    <property type="entry name" value="Beta-lactamase"/>
    <property type="match status" value="1"/>
</dbReference>
<accession>A0A239MS54</accession>
<sequence>MSTSPRRRRAALAAVLAAVTFAASCSSDTETSGSSSTTQAPDSALVPFDTDAMDSVVEQTATGFREIGMVVLIETPDGKYVNTWGATESGGSEAPSLDTRMRIGSNTKTWTGTAILQMVQEGKLSVDDPVSKYRPEVPNGENITIGQLLDMRSGLYNYTETVEINQAMDEDPGKVWAPEELVALGISNPPYFPPGEGWHYSNTNTVLLGLIAEQLDGRAIEQIFQDRFFSTLNLSGTSFPANTDTAIPAPFSRGYTYSGNIETLGEGKESLSPERLAEIESGSLQPRDTTNDNPSWTWAAGQGISTANELATWVQAMVKGDFLDDSTQKLRMDSVLPTDPDSPGAAGYGYGLAQMGPLYGHTGEVPGYNSFMGYDPVNDVTMIIWGNLAPTADGNAPAARLAMDLIPYVYAQSGGNDNDDTADDIDQVGEADGN</sequence>
<dbReference type="SUPFAM" id="SSF56601">
    <property type="entry name" value="beta-lactamase/transpeptidase-like"/>
    <property type="match status" value="1"/>
</dbReference>
<organism evidence="4 5">
    <name type="scientific">Rhodococcoides kyotonense</name>
    <dbReference type="NCBI Taxonomy" id="398843"/>
    <lineage>
        <taxon>Bacteria</taxon>
        <taxon>Bacillati</taxon>
        <taxon>Actinomycetota</taxon>
        <taxon>Actinomycetes</taxon>
        <taxon>Mycobacteriales</taxon>
        <taxon>Nocardiaceae</taxon>
        <taxon>Rhodococcoides</taxon>
    </lineage>
</organism>
<dbReference type="PROSITE" id="PS51257">
    <property type="entry name" value="PROKAR_LIPOPROTEIN"/>
    <property type="match status" value="1"/>
</dbReference>
<feature type="region of interest" description="Disordered" evidence="1">
    <location>
        <begin position="415"/>
        <end position="434"/>
    </location>
</feature>
<dbReference type="RefSeq" id="WP_089251579.1">
    <property type="nucleotide sequence ID" value="NZ_FZOW01000021.1"/>
</dbReference>
<evidence type="ECO:0000259" key="3">
    <source>
        <dbReference type="Pfam" id="PF00144"/>
    </source>
</evidence>
<dbReference type="PANTHER" id="PTHR46825:SF7">
    <property type="entry name" value="D-ALANYL-D-ALANINE CARBOXYPEPTIDASE"/>
    <property type="match status" value="1"/>
</dbReference>
<dbReference type="InterPro" id="IPR001466">
    <property type="entry name" value="Beta-lactam-related"/>
</dbReference>
<feature type="signal peptide" evidence="2">
    <location>
        <begin position="1"/>
        <end position="22"/>
    </location>
</feature>
<gene>
    <name evidence="4" type="ORF">SAMN05421642_12149</name>
</gene>
<keyword evidence="4" id="KW-0645">Protease</keyword>
<dbReference type="InterPro" id="IPR050491">
    <property type="entry name" value="AmpC-like"/>
</dbReference>
<dbReference type="OrthoDB" id="3174977at2"/>
<feature type="domain" description="Beta-lactamase-related" evidence="3">
    <location>
        <begin position="59"/>
        <end position="401"/>
    </location>
</feature>